<dbReference type="KEGG" id="asq:AVL57_09990"/>
<dbReference type="GeneID" id="83258075"/>
<reference evidence="1 3" key="1">
    <citation type="submission" date="2015-12" db="EMBL/GenBank/DDBJ databases">
        <title>Intraspecies pangenome expansion in the marine bacterium Alteromonas.</title>
        <authorList>
            <person name="Lopez-Perez M."/>
            <person name="Rodriguez-Valera F."/>
        </authorList>
    </citation>
    <scope>NUCLEOTIDE SEQUENCE [LARGE SCALE GENOMIC DNA]</scope>
    <source>
        <strain evidence="1 3">LMG 21861</strain>
    </source>
</reference>
<gene>
    <name evidence="1" type="ORF">AVL57_09990</name>
    <name evidence="2" type="ORF">Q4527_12485</name>
</gene>
<evidence type="ECO:0000313" key="1">
    <source>
        <dbReference type="EMBL" id="AMJ74267.1"/>
    </source>
</evidence>
<sequence>MSQALIQTGARLLNALGKHSDLIMQVYINGTVDEQNHSPKVLEQLVQLGVLWRPESQSELRLKSAVRTLLEGSLQDERNRTINANIGASLASLKTLAEHYKEALHYNKYNESAAHMSDLTEHVYQLSESLSNSVRVLFGRITNEFGYVSSVDAKIRENELAQGQVTDLLSQLECFRFDELSEIAGSNRELRHLLVVSLQQRFSKAAQELSVVQARLIDLLGRFREFQGRTRLLKGYLLHMEQHPDFAPGNYTNLTQVPVLFNQSSSVMSAAAPDVNNVEHENDYQEIVSSLTHIHQRATKHDDAEPQQDIDVTEQSTVSLEKDELQLAIEDFFCEVIDSGQPKTALTYYEEKALAFDREVWMYQVIGGYQALADQEKQFFALDPHGENDKTFTGNFYINDITLGLR</sequence>
<dbReference type="EMBL" id="CP013926">
    <property type="protein sequence ID" value="AMJ74267.1"/>
    <property type="molecule type" value="Genomic_DNA"/>
</dbReference>
<dbReference type="RefSeq" id="WP_013784909.1">
    <property type="nucleotide sequence ID" value="NZ_CANLMS010000008.1"/>
</dbReference>
<evidence type="ECO:0000313" key="4">
    <source>
        <dbReference type="Proteomes" id="UP001170717"/>
    </source>
</evidence>
<accession>A0AAW7Z4U9</accession>
<evidence type="ECO:0000313" key="3">
    <source>
        <dbReference type="Proteomes" id="UP000056750"/>
    </source>
</evidence>
<evidence type="ECO:0000313" key="2">
    <source>
        <dbReference type="EMBL" id="MDO6578218.1"/>
    </source>
</evidence>
<dbReference type="Proteomes" id="UP000056750">
    <property type="component" value="Chromosome"/>
</dbReference>
<name>A0AAW7Z4U9_9ALTE</name>
<dbReference type="AlphaFoldDB" id="A0AAW7Z4U9"/>
<protein>
    <submittedName>
        <fullName evidence="2">Phosphoenolpyruvate carboxylase</fullName>
    </submittedName>
</protein>
<reference evidence="2" key="2">
    <citation type="submission" date="2023-07" db="EMBL/GenBank/DDBJ databases">
        <title>Genome content predicts the carbon catabolic preferences of heterotrophic bacteria.</title>
        <authorList>
            <person name="Gralka M."/>
        </authorList>
    </citation>
    <scope>NUCLEOTIDE SEQUENCE</scope>
    <source>
        <strain evidence="2">F2M12</strain>
    </source>
</reference>
<dbReference type="EMBL" id="JAUOQI010000008">
    <property type="protein sequence ID" value="MDO6578218.1"/>
    <property type="molecule type" value="Genomic_DNA"/>
</dbReference>
<keyword evidence="3" id="KW-1185">Reference proteome</keyword>
<proteinExistence type="predicted"/>
<dbReference type="Proteomes" id="UP001170717">
    <property type="component" value="Unassembled WGS sequence"/>
</dbReference>
<organism evidence="2 4">
    <name type="scientific">Alteromonas stellipolaris</name>
    <dbReference type="NCBI Taxonomy" id="233316"/>
    <lineage>
        <taxon>Bacteria</taxon>
        <taxon>Pseudomonadati</taxon>
        <taxon>Pseudomonadota</taxon>
        <taxon>Gammaproteobacteria</taxon>
        <taxon>Alteromonadales</taxon>
        <taxon>Alteromonadaceae</taxon>
        <taxon>Alteromonas/Salinimonas group</taxon>
        <taxon>Alteromonas</taxon>
    </lineage>
</organism>